<proteinExistence type="predicted"/>
<reference evidence="1 2" key="1">
    <citation type="submission" date="2019-03" db="EMBL/GenBank/DDBJ databases">
        <title>Genomic Encyclopedia of Type Strains, Phase IV (KMG-IV): sequencing the most valuable type-strain genomes for metagenomic binning, comparative biology and taxonomic classification.</title>
        <authorList>
            <person name="Goeker M."/>
        </authorList>
    </citation>
    <scope>NUCLEOTIDE SEQUENCE [LARGE SCALE GENOMIC DNA]</scope>
    <source>
        <strain evidence="1 2">DSM 28287</strain>
    </source>
</reference>
<protein>
    <submittedName>
        <fullName evidence="1">Uncharacterized protein</fullName>
    </submittedName>
</protein>
<keyword evidence="2" id="KW-1185">Reference proteome</keyword>
<dbReference type="OrthoDB" id="2085560at2"/>
<dbReference type="AlphaFoldDB" id="A0A4R6QBR2"/>
<evidence type="ECO:0000313" key="1">
    <source>
        <dbReference type="EMBL" id="TDP59821.1"/>
    </source>
</evidence>
<dbReference type="RefSeq" id="WP_133527521.1">
    <property type="nucleotide sequence ID" value="NZ_SNXO01000002.1"/>
</dbReference>
<sequence length="113" mass="13569">MARRLLYNGYKDKADRICIYTGQPYAERHEVFPGANRQISIREGFQIDVCHDKHAELQANITPWAKTENLRWKRHFERQWLDTKMEKGLTEEQAVREWMSMIGRNYLDEITPE</sequence>
<gene>
    <name evidence="1" type="ORF">EV211_10263</name>
</gene>
<name>A0A4R6QBR2_9FIRM</name>
<dbReference type="Proteomes" id="UP000295500">
    <property type="component" value="Unassembled WGS sequence"/>
</dbReference>
<organism evidence="1 2">
    <name type="scientific">Aminicella lysinilytica</name>
    <dbReference type="NCBI Taxonomy" id="433323"/>
    <lineage>
        <taxon>Bacteria</taxon>
        <taxon>Bacillati</taxon>
        <taxon>Bacillota</taxon>
        <taxon>Clostridia</taxon>
        <taxon>Peptostreptococcales</taxon>
        <taxon>Anaerovoracaceae</taxon>
        <taxon>Aminicella</taxon>
    </lineage>
</organism>
<dbReference type="EMBL" id="SNXO01000002">
    <property type="protein sequence ID" value="TDP59821.1"/>
    <property type="molecule type" value="Genomic_DNA"/>
</dbReference>
<comment type="caution">
    <text evidence="1">The sequence shown here is derived from an EMBL/GenBank/DDBJ whole genome shotgun (WGS) entry which is preliminary data.</text>
</comment>
<evidence type="ECO:0000313" key="2">
    <source>
        <dbReference type="Proteomes" id="UP000295500"/>
    </source>
</evidence>
<accession>A0A4R6QBR2</accession>